<comment type="caution">
    <text evidence="1">The sequence shown here is derived from an EMBL/GenBank/DDBJ whole genome shotgun (WGS) entry which is preliminary data.</text>
</comment>
<sequence length="81" mass="9085">MADRRFELGALLRAEVVQRQQEGCNVAAVEKELKVLGDHPLRTDLGALFDGLQALKPRKAFPYEEPSDLESIRIARLDGPR</sequence>
<protein>
    <submittedName>
        <fullName evidence="1">Uncharacterized protein</fullName>
    </submittedName>
</protein>
<feature type="non-terminal residue" evidence="1">
    <location>
        <position position="81"/>
    </location>
</feature>
<proteinExistence type="predicted"/>
<dbReference type="AlphaFoldDB" id="X0SPJ0"/>
<accession>X0SPJ0</accession>
<gene>
    <name evidence="1" type="ORF">S01H1_06689</name>
</gene>
<name>X0SPJ0_9ZZZZ</name>
<evidence type="ECO:0000313" key="1">
    <source>
        <dbReference type="EMBL" id="GAF82998.1"/>
    </source>
</evidence>
<organism evidence="1">
    <name type="scientific">marine sediment metagenome</name>
    <dbReference type="NCBI Taxonomy" id="412755"/>
    <lineage>
        <taxon>unclassified sequences</taxon>
        <taxon>metagenomes</taxon>
        <taxon>ecological metagenomes</taxon>
    </lineage>
</organism>
<dbReference type="EMBL" id="BARS01003452">
    <property type="protein sequence ID" value="GAF82998.1"/>
    <property type="molecule type" value="Genomic_DNA"/>
</dbReference>
<reference evidence="1" key="1">
    <citation type="journal article" date="2014" name="Front. Microbiol.">
        <title>High frequency of phylogenetically diverse reductive dehalogenase-homologous genes in deep subseafloor sedimentary metagenomes.</title>
        <authorList>
            <person name="Kawai M."/>
            <person name="Futagami T."/>
            <person name="Toyoda A."/>
            <person name="Takaki Y."/>
            <person name="Nishi S."/>
            <person name="Hori S."/>
            <person name="Arai W."/>
            <person name="Tsubouchi T."/>
            <person name="Morono Y."/>
            <person name="Uchiyama I."/>
            <person name="Ito T."/>
            <person name="Fujiyama A."/>
            <person name="Inagaki F."/>
            <person name="Takami H."/>
        </authorList>
    </citation>
    <scope>NUCLEOTIDE SEQUENCE</scope>
    <source>
        <strain evidence="1">Expedition CK06-06</strain>
    </source>
</reference>